<sequence>MTRAQLPAGAKLWLLSLLLCAIFVPLVFRHLDLAIALRMRPWATHLAPLGEGLGSAILLSIEALLLLYLSITRVVVGSLRPFGRTLALATLASVCAYAVNSTVLKVAFGVPAPWEVWSGAHHGIHFLKGTGNSSFPSGHMALAGAFCGVFFRLYRSSVVPLGIFMLLAATLLVAGVWHFVSDVIAGSFLGISAGLLAGEVWYEHIHRQQGIAAAPND</sequence>
<feature type="transmembrane region" description="Helical" evidence="1">
    <location>
        <begin position="134"/>
        <end position="151"/>
    </location>
</feature>
<dbReference type="AlphaFoldDB" id="A0A846MUM5"/>
<organism evidence="3 4">
    <name type="scientific">Rhizomicrobium palustre</name>
    <dbReference type="NCBI Taxonomy" id="189966"/>
    <lineage>
        <taxon>Bacteria</taxon>
        <taxon>Pseudomonadati</taxon>
        <taxon>Pseudomonadota</taxon>
        <taxon>Alphaproteobacteria</taxon>
        <taxon>Micropepsales</taxon>
        <taxon>Micropepsaceae</taxon>
        <taxon>Rhizomicrobium</taxon>
    </lineage>
</organism>
<proteinExistence type="predicted"/>
<evidence type="ECO:0000313" key="3">
    <source>
        <dbReference type="EMBL" id="NIK86935.1"/>
    </source>
</evidence>
<dbReference type="CDD" id="cd01610">
    <property type="entry name" value="PAP2_like"/>
    <property type="match status" value="1"/>
</dbReference>
<keyword evidence="4" id="KW-1185">Reference proteome</keyword>
<dbReference type="Pfam" id="PF01569">
    <property type="entry name" value="PAP2"/>
    <property type="match status" value="1"/>
</dbReference>
<evidence type="ECO:0000259" key="2">
    <source>
        <dbReference type="Pfam" id="PF01569"/>
    </source>
</evidence>
<evidence type="ECO:0000313" key="4">
    <source>
        <dbReference type="Proteomes" id="UP000570514"/>
    </source>
</evidence>
<comment type="caution">
    <text evidence="3">The sequence shown here is derived from an EMBL/GenBank/DDBJ whole genome shotgun (WGS) entry which is preliminary data.</text>
</comment>
<accession>A0A846MUM5</accession>
<dbReference type="InterPro" id="IPR000326">
    <property type="entry name" value="PAP2/HPO"/>
</dbReference>
<evidence type="ECO:0000256" key="1">
    <source>
        <dbReference type="SAM" id="Phobius"/>
    </source>
</evidence>
<reference evidence="3 4" key="1">
    <citation type="submission" date="2020-03" db="EMBL/GenBank/DDBJ databases">
        <title>Genomic Encyclopedia of Type Strains, Phase IV (KMG-IV): sequencing the most valuable type-strain genomes for metagenomic binning, comparative biology and taxonomic classification.</title>
        <authorList>
            <person name="Goeker M."/>
        </authorList>
    </citation>
    <scope>NUCLEOTIDE SEQUENCE [LARGE SCALE GENOMIC DNA]</scope>
    <source>
        <strain evidence="3 4">DSM 19867</strain>
    </source>
</reference>
<dbReference type="EMBL" id="JAASRM010000001">
    <property type="protein sequence ID" value="NIK86935.1"/>
    <property type="molecule type" value="Genomic_DNA"/>
</dbReference>
<protein>
    <submittedName>
        <fullName evidence="3">Membrane-associated phospholipid phosphatase</fullName>
    </submittedName>
</protein>
<dbReference type="SUPFAM" id="SSF48317">
    <property type="entry name" value="Acid phosphatase/Vanadium-dependent haloperoxidase"/>
    <property type="match status" value="1"/>
</dbReference>
<keyword evidence="1" id="KW-1133">Transmembrane helix</keyword>
<keyword evidence="1" id="KW-0812">Transmembrane</keyword>
<name>A0A846MUM5_9PROT</name>
<keyword evidence="1" id="KW-0472">Membrane</keyword>
<feature type="transmembrane region" description="Helical" evidence="1">
    <location>
        <begin position="53"/>
        <end position="76"/>
    </location>
</feature>
<dbReference type="Gene3D" id="1.20.144.10">
    <property type="entry name" value="Phosphatidic acid phosphatase type 2/haloperoxidase"/>
    <property type="match status" value="1"/>
</dbReference>
<feature type="transmembrane region" description="Helical" evidence="1">
    <location>
        <begin position="158"/>
        <end position="177"/>
    </location>
</feature>
<dbReference type="RefSeq" id="WP_167080075.1">
    <property type="nucleotide sequence ID" value="NZ_BAAADC010000001.1"/>
</dbReference>
<feature type="domain" description="Phosphatidic acid phosphatase type 2/haloperoxidase" evidence="2">
    <location>
        <begin position="87"/>
        <end position="197"/>
    </location>
</feature>
<feature type="transmembrane region" description="Helical" evidence="1">
    <location>
        <begin position="88"/>
        <end position="114"/>
    </location>
</feature>
<dbReference type="Proteomes" id="UP000570514">
    <property type="component" value="Unassembled WGS sequence"/>
</dbReference>
<dbReference type="InterPro" id="IPR036938">
    <property type="entry name" value="PAP2/HPO_sf"/>
</dbReference>
<gene>
    <name evidence="3" type="ORF">FHS83_000253</name>
</gene>